<sequence>MRQVLLRLLIGCVALALVAGCSSAREKGQDAIPGQTAEKQRRGKEFTAGENSPYANSDLRQASKYSYSIDIFGTNRPDPQSSSAIDDPEYAEYLEWKRWQEFKAYQEWKRQQETQAGS</sequence>
<gene>
    <name evidence="2" type="ORF">METZ01_LOCUS109636</name>
</gene>
<name>A0A381WWR1_9ZZZZ</name>
<protein>
    <recommendedName>
        <fullName evidence="3">Lipoprotein</fullName>
    </recommendedName>
</protein>
<feature type="region of interest" description="Disordered" evidence="1">
    <location>
        <begin position="24"/>
        <end position="56"/>
    </location>
</feature>
<dbReference type="AlphaFoldDB" id="A0A381WWR1"/>
<reference evidence="2" key="1">
    <citation type="submission" date="2018-05" db="EMBL/GenBank/DDBJ databases">
        <authorList>
            <person name="Lanie J.A."/>
            <person name="Ng W.-L."/>
            <person name="Kazmierczak K.M."/>
            <person name="Andrzejewski T.M."/>
            <person name="Davidsen T.M."/>
            <person name="Wayne K.J."/>
            <person name="Tettelin H."/>
            <person name="Glass J.I."/>
            <person name="Rusch D."/>
            <person name="Podicherti R."/>
            <person name="Tsui H.-C.T."/>
            <person name="Winkler M.E."/>
        </authorList>
    </citation>
    <scope>NUCLEOTIDE SEQUENCE</scope>
</reference>
<proteinExistence type="predicted"/>
<dbReference type="EMBL" id="UINC01013093">
    <property type="protein sequence ID" value="SVA56782.1"/>
    <property type="molecule type" value="Genomic_DNA"/>
</dbReference>
<evidence type="ECO:0000256" key="1">
    <source>
        <dbReference type="SAM" id="MobiDB-lite"/>
    </source>
</evidence>
<feature type="compositionally biased region" description="Basic and acidic residues" evidence="1">
    <location>
        <begin position="38"/>
        <end position="47"/>
    </location>
</feature>
<evidence type="ECO:0000313" key="2">
    <source>
        <dbReference type="EMBL" id="SVA56782.1"/>
    </source>
</evidence>
<dbReference type="PROSITE" id="PS51257">
    <property type="entry name" value="PROKAR_LIPOPROTEIN"/>
    <property type="match status" value="1"/>
</dbReference>
<evidence type="ECO:0008006" key="3">
    <source>
        <dbReference type="Google" id="ProtNLM"/>
    </source>
</evidence>
<accession>A0A381WWR1</accession>
<organism evidence="2">
    <name type="scientific">marine metagenome</name>
    <dbReference type="NCBI Taxonomy" id="408172"/>
    <lineage>
        <taxon>unclassified sequences</taxon>
        <taxon>metagenomes</taxon>
        <taxon>ecological metagenomes</taxon>
    </lineage>
</organism>